<keyword evidence="3" id="KW-0472">Membrane</keyword>
<keyword evidence="8" id="KW-1185">Reference proteome</keyword>
<dbReference type="PANTHER" id="PTHR34001:SF3">
    <property type="entry name" value="BLL7405 PROTEIN"/>
    <property type="match status" value="1"/>
</dbReference>
<dbReference type="Gene3D" id="2.40.160.20">
    <property type="match status" value="1"/>
</dbReference>
<name>A0A369QAG0_9SPHN</name>
<dbReference type="RefSeq" id="WP_115366429.1">
    <property type="nucleotide sequence ID" value="NZ_QBKA01000002.1"/>
</dbReference>
<dbReference type="PANTHER" id="PTHR34001">
    <property type="entry name" value="BLL7405 PROTEIN"/>
    <property type="match status" value="1"/>
</dbReference>
<evidence type="ECO:0000259" key="6">
    <source>
        <dbReference type="Pfam" id="PF13505"/>
    </source>
</evidence>
<dbReference type="OrthoDB" id="8222426at2"/>
<protein>
    <recommendedName>
        <fullName evidence="6">Outer membrane protein beta-barrel domain-containing protein</fullName>
    </recommendedName>
</protein>
<gene>
    <name evidence="7" type="ORF">HME9302_01428</name>
</gene>
<dbReference type="EMBL" id="QBKA01000002">
    <property type="protein sequence ID" value="RDC60227.1"/>
    <property type="molecule type" value="Genomic_DNA"/>
</dbReference>
<dbReference type="Proteomes" id="UP000253727">
    <property type="component" value="Unassembled WGS sequence"/>
</dbReference>
<dbReference type="SUPFAM" id="SSF56925">
    <property type="entry name" value="OMPA-like"/>
    <property type="match status" value="1"/>
</dbReference>
<comment type="similarity">
    <text evidence="4">Belongs to the Omp25/RopB family.</text>
</comment>
<dbReference type="InterPro" id="IPR011250">
    <property type="entry name" value="OMP/PagP_B-barrel"/>
</dbReference>
<evidence type="ECO:0000256" key="4">
    <source>
        <dbReference type="ARBA" id="ARBA00038306"/>
    </source>
</evidence>
<accession>A0A369QAG0</accession>
<comment type="caution">
    <text evidence="7">The sequence shown here is derived from an EMBL/GenBank/DDBJ whole genome shotgun (WGS) entry which is preliminary data.</text>
</comment>
<keyword evidence="2 5" id="KW-0732">Signal</keyword>
<evidence type="ECO:0000256" key="2">
    <source>
        <dbReference type="ARBA" id="ARBA00022729"/>
    </source>
</evidence>
<evidence type="ECO:0000256" key="5">
    <source>
        <dbReference type="SAM" id="SignalP"/>
    </source>
</evidence>
<comment type="subcellular location">
    <subcellularLocation>
        <location evidence="1">Membrane</location>
    </subcellularLocation>
</comment>
<feature type="domain" description="Outer membrane protein beta-barrel" evidence="6">
    <location>
        <begin position="10"/>
        <end position="219"/>
    </location>
</feature>
<organism evidence="7 8">
    <name type="scientific">Alteripontixanthobacter maritimus</name>
    <dbReference type="NCBI Taxonomy" id="2161824"/>
    <lineage>
        <taxon>Bacteria</taxon>
        <taxon>Pseudomonadati</taxon>
        <taxon>Pseudomonadota</taxon>
        <taxon>Alphaproteobacteria</taxon>
        <taxon>Sphingomonadales</taxon>
        <taxon>Erythrobacteraceae</taxon>
        <taxon>Alteripontixanthobacter</taxon>
    </lineage>
</organism>
<evidence type="ECO:0000256" key="1">
    <source>
        <dbReference type="ARBA" id="ARBA00004370"/>
    </source>
</evidence>
<evidence type="ECO:0000256" key="3">
    <source>
        <dbReference type="ARBA" id="ARBA00023136"/>
    </source>
</evidence>
<reference evidence="7 8" key="1">
    <citation type="submission" date="2018-04" db="EMBL/GenBank/DDBJ databases">
        <title>Altererythrobacter sp. HME9302 genome sequencing and assembly.</title>
        <authorList>
            <person name="Kang H."/>
            <person name="Kim H."/>
            <person name="Joh K."/>
        </authorList>
    </citation>
    <scope>NUCLEOTIDE SEQUENCE [LARGE SCALE GENOMIC DNA]</scope>
    <source>
        <strain evidence="7 8">HME9302</strain>
    </source>
</reference>
<evidence type="ECO:0000313" key="8">
    <source>
        <dbReference type="Proteomes" id="UP000253727"/>
    </source>
</evidence>
<dbReference type="InterPro" id="IPR051692">
    <property type="entry name" value="OMP-like"/>
</dbReference>
<dbReference type="Pfam" id="PF13505">
    <property type="entry name" value="OMP_b-brl"/>
    <property type="match status" value="1"/>
</dbReference>
<feature type="signal peptide" evidence="5">
    <location>
        <begin position="1"/>
        <end position="22"/>
    </location>
</feature>
<dbReference type="GO" id="GO:0016020">
    <property type="term" value="C:membrane"/>
    <property type="evidence" value="ECO:0007669"/>
    <property type="project" value="UniProtKB-SubCell"/>
</dbReference>
<dbReference type="AlphaFoldDB" id="A0A369QAG0"/>
<sequence>MKKSLALIISASTLGLAVPAAAQDTDSTFTGPRVEGIVGYDVSRAGSSIDDEFNEDNDQSIEGLLYGVAVGYDFAAGGALIGVEGEYSRSTADVDVEDGDVENFGLGNVDTGRDLYVGLRAGVLAGESALVYVKGGYTNTKYNLRSATGTTEFVTDLDADGYRLGAGAEYAMSENSFIKLEYRYSNYSEGEIDFPDDFPDSDRIDLDTDRHQVVVGYGFRF</sequence>
<evidence type="ECO:0000313" key="7">
    <source>
        <dbReference type="EMBL" id="RDC60227.1"/>
    </source>
</evidence>
<proteinExistence type="inferred from homology"/>
<feature type="chain" id="PRO_5016605247" description="Outer membrane protein beta-barrel domain-containing protein" evidence="5">
    <location>
        <begin position="23"/>
        <end position="221"/>
    </location>
</feature>
<dbReference type="InterPro" id="IPR027385">
    <property type="entry name" value="Beta-barrel_OMP"/>
</dbReference>